<name>A0A7Y9J919_9PSEU</name>
<feature type="region of interest" description="Disordered" evidence="2">
    <location>
        <begin position="1"/>
        <end position="22"/>
    </location>
</feature>
<dbReference type="Pfam" id="PF03780">
    <property type="entry name" value="Asp23"/>
    <property type="match status" value="1"/>
</dbReference>
<evidence type="ECO:0000313" key="4">
    <source>
        <dbReference type="Proteomes" id="UP000535890"/>
    </source>
</evidence>
<feature type="region of interest" description="Disordered" evidence="2">
    <location>
        <begin position="49"/>
        <end position="70"/>
    </location>
</feature>
<keyword evidence="4" id="KW-1185">Reference proteome</keyword>
<evidence type="ECO:0000256" key="2">
    <source>
        <dbReference type="SAM" id="MobiDB-lite"/>
    </source>
</evidence>
<sequence length="132" mass="13728">MTAATTDLDPVTTPVSVPASADDRGTLTIADSVVEKLVVAAAAEIEGVDTTSRSGTLGRSARAGVRRSGDQVEADLQTAVRYPYGLAATADAARDRIRTRIDEYTGLQVTRIDVTVSVLTGAAPRPTGRKVS</sequence>
<evidence type="ECO:0000256" key="1">
    <source>
        <dbReference type="ARBA" id="ARBA00005721"/>
    </source>
</evidence>
<protein>
    <submittedName>
        <fullName evidence="3">Putative alkaline shock family protein YloU</fullName>
    </submittedName>
</protein>
<comment type="caution">
    <text evidence="3">The sequence shown here is derived from an EMBL/GenBank/DDBJ whole genome shotgun (WGS) entry which is preliminary data.</text>
</comment>
<gene>
    <name evidence="3" type="ORF">BJ983_005798</name>
</gene>
<evidence type="ECO:0000313" key="3">
    <source>
        <dbReference type="EMBL" id="NYD39696.1"/>
    </source>
</evidence>
<dbReference type="AlphaFoldDB" id="A0A7Y9J919"/>
<dbReference type="Proteomes" id="UP000535890">
    <property type="component" value="Unassembled WGS sequence"/>
</dbReference>
<dbReference type="InterPro" id="IPR005531">
    <property type="entry name" value="Asp23"/>
</dbReference>
<dbReference type="PANTHER" id="PTHR34297">
    <property type="entry name" value="HYPOTHETICAL CYTOSOLIC PROTEIN-RELATED"/>
    <property type="match status" value="1"/>
</dbReference>
<accession>A0A7Y9J919</accession>
<proteinExistence type="inferred from homology"/>
<comment type="similarity">
    <text evidence="1">Belongs to the asp23 family.</text>
</comment>
<organism evidence="3 4">
    <name type="scientific">Actinomycetospora corticicola</name>
    <dbReference type="NCBI Taxonomy" id="663602"/>
    <lineage>
        <taxon>Bacteria</taxon>
        <taxon>Bacillati</taxon>
        <taxon>Actinomycetota</taxon>
        <taxon>Actinomycetes</taxon>
        <taxon>Pseudonocardiales</taxon>
        <taxon>Pseudonocardiaceae</taxon>
        <taxon>Actinomycetospora</taxon>
    </lineage>
</organism>
<reference evidence="3 4" key="1">
    <citation type="submission" date="2020-07" db="EMBL/GenBank/DDBJ databases">
        <title>Sequencing the genomes of 1000 actinobacteria strains.</title>
        <authorList>
            <person name="Klenk H.-P."/>
        </authorList>
    </citation>
    <scope>NUCLEOTIDE SEQUENCE [LARGE SCALE GENOMIC DNA]</scope>
    <source>
        <strain evidence="3 4">DSM 45772</strain>
    </source>
</reference>
<dbReference type="RefSeq" id="WP_179796980.1">
    <property type="nucleotide sequence ID" value="NZ_BAABHP010000032.1"/>
</dbReference>
<dbReference type="EMBL" id="JACCBN010000001">
    <property type="protein sequence ID" value="NYD39696.1"/>
    <property type="molecule type" value="Genomic_DNA"/>
</dbReference>